<evidence type="ECO:0000256" key="3">
    <source>
        <dbReference type="ARBA" id="ARBA00023125"/>
    </source>
</evidence>
<keyword evidence="10" id="KW-1185">Reference proteome</keyword>
<feature type="compositionally biased region" description="Low complexity" evidence="7">
    <location>
        <begin position="60"/>
        <end position="78"/>
    </location>
</feature>
<keyword evidence="2" id="KW-0805">Transcription regulation</keyword>
<dbReference type="GO" id="GO:0051301">
    <property type="term" value="P:cell division"/>
    <property type="evidence" value="ECO:0007669"/>
    <property type="project" value="InterPro"/>
</dbReference>
<evidence type="ECO:0000256" key="1">
    <source>
        <dbReference type="ARBA" id="ARBA00004123"/>
    </source>
</evidence>
<dbReference type="InterPro" id="IPR020956">
    <property type="entry name" value="TF_Aft1_OSM"/>
</dbReference>
<dbReference type="SMART" id="SM00338">
    <property type="entry name" value="BRLZ"/>
    <property type="match status" value="1"/>
</dbReference>
<gene>
    <name evidence="9" type="ORF">C8A00DRAFT_47105</name>
</gene>
<feature type="compositionally biased region" description="Basic and acidic residues" evidence="7">
    <location>
        <begin position="27"/>
        <end position="40"/>
    </location>
</feature>
<comment type="subcellular location">
    <subcellularLocation>
        <location evidence="1">Nucleus</location>
    </subcellularLocation>
</comment>
<keyword evidence="5" id="KW-0539">Nucleus</keyword>
<dbReference type="Pfam" id="PF11786">
    <property type="entry name" value="Aft1_HRA"/>
    <property type="match status" value="1"/>
</dbReference>
<feature type="compositionally biased region" description="Low complexity" evidence="7">
    <location>
        <begin position="286"/>
        <end position="297"/>
    </location>
</feature>
<reference evidence="9" key="2">
    <citation type="submission" date="2023-05" db="EMBL/GenBank/DDBJ databases">
        <authorList>
            <consortium name="Lawrence Berkeley National Laboratory"/>
            <person name="Steindorff A."/>
            <person name="Hensen N."/>
            <person name="Bonometti L."/>
            <person name="Westerberg I."/>
            <person name="Brannstrom I.O."/>
            <person name="Guillou S."/>
            <person name="Cros-Aarteil S."/>
            <person name="Calhoun S."/>
            <person name="Haridas S."/>
            <person name="Kuo A."/>
            <person name="Mondo S."/>
            <person name="Pangilinan J."/>
            <person name="Riley R."/>
            <person name="Labutti K."/>
            <person name="Andreopoulos B."/>
            <person name="Lipzen A."/>
            <person name="Chen C."/>
            <person name="Yanf M."/>
            <person name="Daum C."/>
            <person name="Ng V."/>
            <person name="Clum A."/>
            <person name="Ohm R."/>
            <person name="Martin F."/>
            <person name="Silar P."/>
            <person name="Natvig D."/>
            <person name="Lalanne C."/>
            <person name="Gautier V."/>
            <person name="Ament-Velasquez S.L."/>
            <person name="Kruys A."/>
            <person name="Hutchinson M.I."/>
            <person name="Powell A.J."/>
            <person name="Barry K."/>
            <person name="Miller A.N."/>
            <person name="Grigoriev I.V."/>
            <person name="Debuchy R."/>
            <person name="Gladieux P."/>
            <person name="Thoren M.H."/>
            <person name="Johannesson H."/>
        </authorList>
    </citation>
    <scope>NUCLEOTIDE SEQUENCE</scope>
    <source>
        <strain evidence="9">CBS 538.74</strain>
    </source>
</reference>
<dbReference type="CDD" id="cd14687">
    <property type="entry name" value="bZIP_ATF2"/>
    <property type="match status" value="1"/>
</dbReference>
<proteinExistence type="predicted"/>
<dbReference type="Proteomes" id="UP001302745">
    <property type="component" value="Unassembled WGS sequence"/>
</dbReference>
<dbReference type="GO" id="GO:0007059">
    <property type="term" value="P:chromosome segregation"/>
    <property type="evidence" value="ECO:0007669"/>
    <property type="project" value="InterPro"/>
</dbReference>
<evidence type="ECO:0000256" key="7">
    <source>
        <dbReference type="SAM" id="MobiDB-lite"/>
    </source>
</evidence>
<feature type="coiled-coil region" evidence="6">
    <location>
        <begin position="828"/>
        <end position="855"/>
    </location>
</feature>
<dbReference type="PROSITE" id="PS50217">
    <property type="entry name" value="BZIP"/>
    <property type="match status" value="1"/>
</dbReference>
<evidence type="ECO:0000313" key="10">
    <source>
        <dbReference type="Proteomes" id="UP001302745"/>
    </source>
</evidence>
<protein>
    <submittedName>
        <fullName evidence="9">Mis12-Mtw1 protein family-domain-containing protein</fullName>
    </submittedName>
</protein>
<dbReference type="GO" id="GO:0003700">
    <property type="term" value="F:DNA-binding transcription factor activity"/>
    <property type="evidence" value="ECO:0007669"/>
    <property type="project" value="InterPro"/>
</dbReference>
<dbReference type="InterPro" id="IPR002112">
    <property type="entry name" value="Leuzip_Jun"/>
</dbReference>
<keyword evidence="6" id="KW-0175">Coiled coil</keyword>
<reference evidence="9" key="1">
    <citation type="journal article" date="2023" name="Mol. Phylogenet. Evol.">
        <title>Genome-scale phylogeny and comparative genomics of the fungal order Sordariales.</title>
        <authorList>
            <person name="Hensen N."/>
            <person name="Bonometti L."/>
            <person name="Westerberg I."/>
            <person name="Brannstrom I.O."/>
            <person name="Guillou S."/>
            <person name="Cros-Aarteil S."/>
            <person name="Calhoun S."/>
            <person name="Haridas S."/>
            <person name="Kuo A."/>
            <person name="Mondo S."/>
            <person name="Pangilinan J."/>
            <person name="Riley R."/>
            <person name="LaButti K."/>
            <person name="Andreopoulos B."/>
            <person name="Lipzen A."/>
            <person name="Chen C."/>
            <person name="Yan M."/>
            <person name="Daum C."/>
            <person name="Ng V."/>
            <person name="Clum A."/>
            <person name="Steindorff A."/>
            <person name="Ohm R.A."/>
            <person name="Martin F."/>
            <person name="Silar P."/>
            <person name="Natvig D.O."/>
            <person name="Lalanne C."/>
            <person name="Gautier V."/>
            <person name="Ament-Velasquez S.L."/>
            <person name="Kruys A."/>
            <person name="Hutchinson M.I."/>
            <person name="Powell A.J."/>
            <person name="Barry K."/>
            <person name="Miller A.N."/>
            <person name="Grigoriev I.V."/>
            <person name="Debuchy R."/>
            <person name="Gladieux P."/>
            <person name="Hiltunen Thoren M."/>
            <person name="Johannesson H."/>
        </authorList>
    </citation>
    <scope>NUCLEOTIDE SEQUENCE</scope>
    <source>
        <strain evidence="9">CBS 538.74</strain>
    </source>
</reference>
<dbReference type="InterPro" id="IPR021756">
    <property type="entry name" value="TF_Aft1_HRR"/>
</dbReference>
<feature type="region of interest" description="Disordered" evidence="7">
    <location>
        <begin position="1"/>
        <end position="133"/>
    </location>
</feature>
<dbReference type="Pfam" id="PF08202">
    <property type="entry name" value="MIS13"/>
    <property type="match status" value="1"/>
</dbReference>
<feature type="compositionally biased region" description="Polar residues" evidence="7">
    <location>
        <begin position="369"/>
        <end position="378"/>
    </location>
</feature>
<feature type="region of interest" description="Disordered" evidence="7">
    <location>
        <begin position="162"/>
        <end position="417"/>
    </location>
</feature>
<dbReference type="PANTHER" id="PTHR14778:SF2">
    <property type="entry name" value="KINETOCHORE-ASSOCIATED PROTEIN DSN1 HOMOLOG"/>
    <property type="match status" value="1"/>
</dbReference>
<dbReference type="Pfam" id="PF11785">
    <property type="entry name" value="Aft1_OSA"/>
    <property type="match status" value="1"/>
</dbReference>
<feature type="region of interest" description="Disordered" evidence="7">
    <location>
        <begin position="699"/>
        <end position="720"/>
    </location>
</feature>
<feature type="compositionally biased region" description="Low complexity" evidence="7">
    <location>
        <begin position="13"/>
        <end position="25"/>
    </location>
</feature>
<dbReference type="GO" id="GO:0005634">
    <property type="term" value="C:nucleus"/>
    <property type="evidence" value="ECO:0007669"/>
    <property type="project" value="UniProtKB-SubCell"/>
</dbReference>
<feature type="coiled-coil region" evidence="6">
    <location>
        <begin position="437"/>
        <end position="471"/>
    </location>
</feature>
<dbReference type="PRINTS" id="PR00043">
    <property type="entry name" value="LEUZIPPRJUN"/>
</dbReference>
<dbReference type="EMBL" id="MU857184">
    <property type="protein sequence ID" value="KAK4149231.1"/>
    <property type="molecule type" value="Genomic_DNA"/>
</dbReference>
<comment type="caution">
    <text evidence="9">The sequence shown here is derived from an EMBL/GenBank/DDBJ whole genome shotgun (WGS) entry which is preliminary data.</text>
</comment>
<feature type="compositionally biased region" description="Low complexity" evidence="7">
    <location>
        <begin position="709"/>
        <end position="720"/>
    </location>
</feature>
<evidence type="ECO:0000256" key="4">
    <source>
        <dbReference type="ARBA" id="ARBA00023163"/>
    </source>
</evidence>
<dbReference type="Gene3D" id="1.20.5.170">
    <property type="match status" value="1"/>
</dbReference>
<dbReference type="PANTHER" id="PTHR14778">
    <property type="entry name" value="KINETOCHORE-ASSOCIATED PROTEIN DSN1 HOMOLOG"/>
    <property type="match status" value="1"/>
</dbReference>
<dbReference type="InterPro" id="IPR021755">
    <property type="entry name" value="TF_Aft1_HRA"/>
</dbReference>
<evidence type="ECO:0000259" key="8">
    <source>
        <dbReference type="PROSITE" id="PS50217"/>
    </source>
</evidence>
<dbReference type="InterPro" id="IPR004827">
    <property type="entry name" value="bZIP"/>
</dbReference>
<dbReference type="FunFam" id="1.20.5.170:FF:000053">
    <property type="entry name" value="BZIP transcription factor AtfA"/>
    <property type="match status" value="1"/>
</dbReference>
<dbReference type="InterPro" id="IPR013218">
    <property type="entry name" value="Dsn1/Mis13"/>
</dbReference>
<evidence type="ECO:0000313" key="9">
    <source>
        <dbReference type="EMBL" id="KAK4149231.1"/>
    </source>
</evidence>
<feature type="compositionally biased region" description="Low complexity" evidence="7">
    <location>
        <begin position="577"/>
        <end position="594"/>
    </location>
</feature>
<dbReference type="Pfam" id="PF11787">
    <property type="entry name" value="Aft1_HRR"/>
    <property type="match status" value="1"/>
</dbReference>
<evidence type="ECO:0000256" key="5">
    <source>
        <dbReference type="ARBA" id="ARBA00023242"/>
    </source>
</evidence>
<sequence>MAPPTGAAGRGASKSPQQSNKPSPSRQDTHAEAKKDKPLKADQSTNAEPAKPLAPPPRPNQQQQGSNSPDYFNNNSNNPAVASLSLEPNPFEQSFGGAPPETPGGTKLPSVAALTSPSSLLPGGNTPFAWGAGSLRTGPLSPAMLSGPTNDYFSDTHHIRGGFPTPNESSLRTGLTPGGSGSMFPAPSPNSQAIFAQLGGGTTATPGTIDFHRTALSAAAAKREQAQAQAQQQPPPIAPTSQPQAVTNGVQPPKAESKAPTGPFDPHDNDAANGLFMLAQGRNTTQPAIAQQQYAAPVNTSPQMNGAPSLTDGSVRGVSEGSAGSDESEVARPNTRARGKRTSGSGATSSRRKAEDAPAKAPASKKSKTNGGSASFSGNDMDMMDHSDDDHHDDDDDGKDDGAGSKSKMTDDEKRKNFLERNRVAALKCRQRKKQWLANLQTKVEMFSTENETLSAQITQLREEVVNLKTLLLAHKDCPVTQQQGLHGAFMQPPMDAFNPPLNPYGMGPPMQGQAPLQVLSMSNQPERRQSKRLAGAAVYDEQDGDFLFTRGSKRVKTASALEDELGEEPTPPPVPSRSAAAAAATAATAPTTRRTSKGKSSLDNAPPPEEESVVPKSKTRRKTRETTSEKKPQQRRGGAPQVNGAQRGTVVEEEDYHEDDQPNLVGRKEATPGASATQPQSQMIALPFSDTPVINRNKEFRKKGGASGSRRSSLGMRGRRASSLIDNGHSALPHREVDPAEFYKYISAEGLSEPRRMKQLLIWCGERSLSAKPPHGSQGSSAVLGARAIQDQLLKDFGARSEFSDWFVREDAPKPVIPVVLQPNPRNVDYDAKIAELEARIESLKTQKTAWQSIATPLPTIPPLYPSPDQDPRKAPLPDPALLSPEESAILTALTNPDMAFGSFKRQIRSRLQNAQASLEFRVDQLADSVHKLDMRVVTAGREADAVLGLSAARLREREARERRAVGAAGVSVMEVLRSLGRILPEGG</sequence>
<keyword evidence="3" id="KW-0238">DNA-binding</keyword>
<feature type="compositionally biased region" description="Basic and acidic residues" evidence="7">
    <location>
        <begin position="400"/>
        <end position="417"/>
    </location>
</feature>
<evidence type="ECO:0000256" key="2">
    <source>
        <dbReference type="ARBA" id="ARBA00023015"/>
    </source>
</evidence>
<dbReference type="InterPro" id="IPR046347">
    <property type="entry name" value="bZIP_sf"/>
</dbReference>
<keyword evidence="4" id="KW-0804">Transcription</keyword>
<dbReference type="Pfam" id="PF00170">
    <property type="entry name" value="bZIP_1"/>
    <property type="match status" value="1"/>
</dbReference>
<dbReference type="GO" id="GO:0000444">
    <property type="term" value="C:MIS12/MIND type complex"/>
    <property type="evidence" value="ECO:0007669"/>
    <property type="project" value="InterPro"/>
</dbReference>
<name>A0AAN6VE68_9PEZI</name>
<feature type="compositionally biased region" description="Polar residues" evidence="7">
    <location>
        <begin position="298"/>
        <end position="312"/>
    </location>
</feature>
<dbReference type="SUPFAM" id="SSF57959">
    <property type="entry name" value="Leucine zipper domain"/>
    <property type="match status" value="1"/>
</dbReference>
<accession>A0AAN6VE68</accession>
<dbReference type="GO" id="GO:0003677">
    <property type="term" value="F:DNA binding"/>
    <property type="evidence" value="ECO:0007669"/>
    <property type="project" value="UniProtKB-KW"/>
</dbReference>
<dbReference type="AlphaFoldDB" id="A0AAN6VE68"/>
<feature type="domain" description="BZIP" evidence="8">
    <location>
        <begin position="412"/>
        <end position="475"/>
    </location>
</feature>
<feature type="region of interest" description="Disordered" evidence="7">
    <location>
        <begin position="561"/>
        <end position="683"/>
    </location>
</feature>
<organism evidence="9 10">
    <name type="scientific">Chaetomidium leptoderma</name>
    <dbReference type="NCBI Taxonomy" id="669021"/>
    <lineage>
        <taxon>Eukaryota</taxon>
        <taxon>Fungi</taxon>
        <taxon>Dikarya</taxon>
        <taxon>Ascomycota</taxon>
        <taxon>Pezizomycotina</taxon>
        <taxon>Sordariomycetes</taxon>
        <taxon>Sordariomycetidae</taxon>
        <taxon>Sordariales</taxon>
        <taxon>Chaetomiaceae</taxon>
        <taxon>Chaetomidium</taxon>
    </lineage>
</organism>
<evidence type="ECO:0000256" key="6">
    <source>
        <dbReference type="SAM" id="Coils"/>
    </source>
</evidence>